<dbReference type="CDD" id="cd03586">
    <property type="entry name" value="PolY_Pol_IV_kappa"/>
    <property type="match status" value="1"/>
</dbReference>
<feature type="binding site" evidence="16">
    <location>
        <position position="104"/>
    </location>
    <ligand>
        <name>Mg(2+)</name>
        <dbReference type="ChEBI" id="CHEBI:18420"/>
    </ligand>
</feature>
<keyword evidence="13 16" id="KW-0238">DNA-binding</keyword>
<keyword evidence="7 16" id="KW-0548">Nucleotidyltransferase</keyword>
<keyword evidence="6 16" id="KW-0808">Transferase</keyword>
<comment type="catalytic activity">
    <reaction evidence="15 16">
        <text>DNA(n) + a 2'-deoxyribonucleoside 5'-triphosphate = DNA(n+1) + diphosphate</text>
        <dbReference type="Rhea" id="RHEA:22508"/>
        <dbReference type="Rhea" id="RHEA-COMP:17339"/>
        <dbReference type="Rhea" id="RHEA-COMP:17340"/>
        <dbReference type="ChEBI" id="CHEBI:33019"/>
        <dbReference type="ChEBI" id="CHEBI:61560"/>
        <dbReference type="ChEBI" id="CHEBI:173112"/>
        <dbReference type="EC" id="2.7.7.7"/>
    </reaction>
</comment>
<evidence type="ECO:0000256" key="4">
    <source>
        <dbReference type="ARBA" id="ARBA00022457"/>
    </source>
</evidence>
<keyword evidence="9 16" id="KW-0479">Metal-binding</keyword>
<dbReference type="HAMAP" id="MF_01113">
    <property type="entry name" value="DNApol_IV"/>
    <property type="match status" value="1"/>
</dbReference>
<keyword evidence="11 16" id="KW-0460">Magnesium</keyword>
<dbReference type="PANTHER" id="PTHR11076:SF33">
    <property type="entry name" value="DNA POLYMERASE KAPPA"/>
    <property type="match status" value="1"/>
</dbReference>
<evidence type="ECO:0000256" key="10">
    <source>
        <dbReference type="ARBA" id="ARBA00022763"/>
    </source>
</evidence>
<evidence type="ECO:0000256" key="6">
    <source>
        <dbReference type="ARBA" id="ARBA00022679"/>
    </source>
</evidence>
<dbReference type="Pfam" id="PF11799">
    <property type="entry name" value="IMS_C"/>
    <property type="match status" value="1"/>
</dbReference>
<dbReference type="EC" id="2.7.7.7" evidence="16"/>
<dbReference type="RefSeq" id="WP_201430659.1">
    <property type="nucleotide sequence ID" value="NZ_JAEQBW010000002.1"/>
</dbReference>
<dbReference type="InterPro" id="IPR017961">
    <property type="entry name" value="DNA_pol_Y-fam_little_finger"/>
</dbReference>
<dbReference type="SUPFAM" id="SSF100879">
    <property type="entry name" value="Lesion bypass DNA polymerase (Y-family), little finger domain"/>
    <property type="match status" value="1"/>
</dbReference>
<dbReference type="InterPro" id="IPR036775">
    <property type="entry name" value="DNA_pol_Y-fam_lit_finger_sf"/>
</dbReference>
<dbReference type="Gene3D" id="3.30.1490.100">
    <property type="entry name" value="DNA polymerase, Y-family, little finger domain"/>
    <property type="match status" value="1"/>
</dbReference>
<dbReference type="Gene3D" id="3.30.70.270">
    <property type="match status" value="1"/>
</dbReference>
<evidence type="ECO:0000256" key="8">
    <source>
        <dbReference type="ARBA" id="ARBA00022705"/>
    </source>
</evidence>
<comment type="subcellular location">
    <subcellularLocation>
        <location evidence="1 16">Cytoplasm</location>
    </subcellularLocation>
</comment>
<evidence type="ECO:0000313" key="19">
    <source>
        <dbReference type="Proteomes" id="UP000611723"/>
    </source>
</evidence>
<dbReference type="InterPro" id="IPR001126">
    <property type="entry name" value="UmuC"/>
</dbReference>
<accession>A0A934WX31</accession>
<comment type="function">
    <text evidence="16">Poorly processive, error-prone DNA polymerase involved in untargeted mutagenesis. Copies undamaged DNA at stalled replication forks, which arise in vivo from mismatched or misaligned primer ends. These misaligned primers can be extended by PolIV. Exhibits no 3'-5' exonuclease (proofreading) activity. May be involved in translesional synthesis, in conjunction with the beta clamp from PolIII.</text>
</comment>
<dbReference type="PROSITE" id="PS50173">
    <property type="entry name" value="UMUC"/>
    <property type="match status" value="1"/>
</dbReference>
<evidence type="ECO:0000256" key="1">
    <source>
        <dbReference type="ARBA" id="ARBA00004496"/>
    </source>
</evidence>
<dbReference type="InterPro" id="IPR053848">
    <property type="entry name" value="IMS_HHH_1"/>
</dbReference>
<evidence type="ECO:0000256" key="14">
    <source>
        <dbReference type="ARBA" id="ARBA00023204"/>
    </source>
</evidence>
<evidence type="ECO:0000256" key="3">
    <source>
        <dbReference type="ARBA" id="ARBA00011245"/>
    </source>
</evidence>
<dbReference type="EMBL" id="JAEQBW010000002">
    <property type="protein sequence ID" value="MBK6264708.1"/>
    <property type="molecule type" value="Genomic_DNA"/>
</dbReference>
<keyword evidence="5 16" id="KW-0963">Cytoplasm</keyword>
<evidence type="ECO:0000256" key="2">
    <source>
        <dbReference type="ARBA" id="ARBA00010945"/>
    </source>
</evidence>
<feature type="active site" evidence="16">
    <location>
        <position position="105"/>
    </location>
</feature>
<dbReference type="InterPro" id="IPR050116">
    <property type="entry name" value="DNA_polymerase-Y"/>
</dbReference>
<dbReference type="Gene3D" id="1.10.150.20">
    <property type="entry name" value="5' to 3' exonuclease, C-terminal subdomain"/>
    <property type="match status" value="1"/>
</dbReference>
<evidence type="ECO:0000256" key="5">
    <source>
        <dbReference type="ARBA" id="ARBA00022490"/>
    </source>
</evidence>
<evidence type="ECO:0000313" key="18">
    <source>
        <dbReference type="EMBL" id="MBK6264708.1"/>
    </source>
</evidence>
<dbReference type="InterPro" id="IPR043502">
    <property type="entry name" value="DNA/RNA_pol_sf"/>
</dbReference>
<dbReference type="Pfam" id="PF21999">
    <property type="entry name" value="IMS_HHH_1"/>
    <property type="match status" value="1"/>
</dbReference>
<evidence type="ECO:0000256" key="7">
    <source>
        <dbReference type="ARBA" id="ARBA00022695"/>
    </source>
</evidence>
<dbReference type="Gene3D" id="3.40.1170.60">
    <property type="match status" value="1"/>
</dbReference>
<feature type="binding site" evidence="16">
    <location>
        <position position="11"/>
    </location>
    <ligand>
        <name>Mg(2+)</name>
        <dbReference type="ChEBI" id="CHEBI:18420"/>
    </ligand>
</feature>
<sequence length="397" mass="45344">MNSPRSIIHMDMDTFFVSVERLIEPKLLDKPVIIGGSNRGVVASCSYETRKFGVHSAMPMKLALQLCPDATVISGDMEAYSRYSHQVTEIITEVAPIFEKSSVDEFYMDVSGMDKYFGCFQWGKELRNKIIKETGLPLSMGLSVNKLVSKVATGEAKPNNTRQIEPGMETVFLDPMSIRKIPGIGKKTAQFLMQMGIHKVETLRNMPRQLLEQTFGKNGTLLWQRANGIDHSPITPYSEQKSISTESTFHHDSMDVKQMKVILTAMVEKLAYKLRSKNQLTCNISIKIRYSNFDTENRQKKISYTANDETLIRYAKELFDQLYTRRMLIRMIGVRLSGLVHGNYQISLFDDTQEHIQLFQAMDTIRNKHGIESIMRANTLGLDKRLRENKNMFSGEI</sequence>
<dbReference type="GO" id="GO:0003887">
    <property type="term" value="F:DNA-directed DNA polymerase activity"/>
    <property type="evidence" value="ECO:0007669"/>
    <property type="project" value="UniProtKB-UniRule"/>
</dbReference>
<gene>
    <name evidence="16 18" type="primary">dinB</name>
    <name evidence="18" type="ORF">JKA74_06640</name>
</gene>
<dbReference type="AlphaFoldDB" id="A0A934WX31"/>
<organism evidence="18 19">
    <name type="scientific">Marivirga aurantiaca</name>
    <dbReference type="NCBI Taxonomy" id="2802615"/>
    <lineage>
        <taxon>Bacteria</taxon>
        <taxon>Pseudomonadati</taxon>
        <taxon>Bacteroidota</taxon>
        <taxon>Cytophagia</taxon>
        <taxon>Cytophagales</taxon>
        <taxon>Marivirgaceae</taxon>
        <taxon>Marivirga</taxon>
    </lineage>
</organism>
<keyword evidence="19" id="KW-1185">Reference proteome</keyword>
<evidence type="ECO:0000256" key="11">
    <source>
        <dbReference type="ARBA" id="ARBA00022842"/>
    </source>
</evidence>
<comment type="similarity">
    <text evidence="2 16">Belongs to the DNA polymerase type-Y family.</text>
</comment>
<protein>
    <recommendedName>
        <fullName evidence="16">DNA polymerase IV</fullName>
        <shortName evidence="16">Pol IV</shortName>
        <ecNumber evidence="16">2.7.7.7</ecNumber>
    </recommendedName>
</protein>
<reference evidence="18" key="1">
    <citation type="submission" date="2021-01" db="EMBL/GenBank/DDBJ databases">
        <title>Marivirga aurantiaca sp. nov., isolated from intertidal surface sediments.</title>
        <authorList>
            <person name="Zhang M."/>
        </authorList>
    </citation>
    <scope>NUCLEOTIDE SEQUENCE</scope>
    <source>
        <strain evidence="18">S37H4</strain>
    </source>
</reference>
<comment type="subunit">
    <text evidence="3 16">Monomer.</text>
</comment>
<dbReference type="GO" id="GO:0042276">
    <property type="term" value="P:error-prone translesion synthesis"/>
    <property type="evidence" value="ECO:0007669"/>
    <property type="project" value="TreeGrafter"/>
</dbReference>
<dbReference type="InterPro" id="IPR022880">
    <property type="entry name" value="DNApol_IV"/>
</dbReference>
<keyword evidence="14 16" id="KW-0234">DNA repair</keyword>
<dbReference type="GO" id="GO:0005829">
    <property type="term" value="C:cytosol"/>
    <property type="evidence" value="ECO:0007669"/>
    <property type="project" value="TreeGrafter"/>
</dbReference>
<evidence type="ECO:0000259" key="17">
    <source>
        <dbReference type="PROSITE" id="PS50173"/>
    </source>
</evidence>
<dbReference type="InterPro" id="IPR043128">
    <property type="entry name" value="Rev_trsase/Diguanyl_cyclase"/>
</dbReference>
<evidence type="ECO:0000256" key="9">
    <source>
        <dbReference type="ARBA" id="ARBA00022723"/>
    </source>
</evidence>
<keyword evidence="12 16" id="KW-0239">DNA-directed DNA polymerase</keyword>
<dbReference type="GO" id="GO:0000287">
    <property type="term" value="F:magnesium ion binding"/>
    <property type="evidence" value="ECO:0007669"/>
    <property type="project" value="UniProtKB-UniRule"/>
</dbReference>
<dbReference type="FunFam" id="3.40.1170.60:FF:000001">
    <property type="entry name" value="DNA polymerase IV"/>
    <property type="match status" value="1"/>
</dbReference>
<evidence type="ECO:0000256" key="13">
    <source>
        <dbReference type="ARBA" id="ARBA00023125"/>
    </source>
</evidence>
<dbReference type="Pfam" id="PF00817">
    <property type="entry name" value="IMS"/>
    <property type="match status" value="1"/>
</dbReference>
<proteinExistence type="inferred from homology"/>
<evidence type="ECO:0000256" key="16">
    <source>
        <dbReference type="HAMAP-Rule" id="MF_01113"/>
    </source>
</evidence>
<dbReference type="NCBIfam" id="NF002677">
    <property type="entry name" value="PRK02406.1"/>
    <property type="match status" value="1"/>
</dbReference>
<dbReference type="FunFam" id="3.30.1490.100:FF:000004">
    <property type="entry name" value="DNA polymerase IV"/>
    <property type="match status" value="1"/>
</dbReference>
<keyword evidence="4 16" id="KW-0515">Mutator protein</keyword>
<dbReference type="PANTHER" id="PTHR11076">
    <property type="entry name" value="DNA REPAIR POLYMERASE UMUC / TRANSFERASE FAMILY MEMBER"/>
    <property type="match status" value="1"/>
</dbReference>
<evidence type="ECO:0000256" key="12">
    <source>
        <dbReference type="ARBA" id="ARBA00022932"/>
    </source>
</evidence>
<evidence type="ECO:0000256" key="15">
    <source>
        <dbReference type="ARBA" id="ARBA00049244"/>
    </source>
</evidence>
<comment type="cofactor">
    <cofactor evidence="16">
        <name>Mg(2+)</name>
        <dbReference type="ChEBI" id="CHEBI:18420"/>
    </cofactor>
    <text evidence="16">Binds 2 magnesium ions per subunit.</text>
</comment>
<feature type="site" description="Substrate discrimination" evidence="16">
    <location>
        <position position="16"/>
    </location>
</feature>
<keyword evidence="8 16" id="KW-0235">DNA replication</keyword>
<comment type="caution">
    <text evidence="18">The sequence shown here is derived from an EMBL/GenBank/DDBJ whole genome shotgun (WGS) entry which is preliminary data.</text>
</comment>
<name>A0A934WX31_9BACT</name>
<dbReference type="GO" id="GO:0003684">
    <property type="term" value="F:damaged DNA binding"/>
    <property type="evidence" value="ECO:0007669"/>
    <property type="project" value="InterPro"/>
</dbReference>
<dbReference type="GO" id="GO:0006281">
    <property type="term" value="P:DNA repair"/>
    <property type="evidence" value="ECO:0007669"/>
    <property type="project" value="UniProtKB-UniRule"/>
</dbReference>
<dbReference type="GO" id="GO:0006261">
    <property type="term" value="P:DNA-templated DNA replication"/>
    <property type="evidence" value="ECO:0007669"/>
    <property type="project" value="UniProtKB-UniRule"/>
</dbReference>
<dbReference type="SUPFAM" id="SSF56672">
    <property type="entry name" value="DNA/RNA polymerases"/>
    <property type="match status" value="1"/>
</dbReference>
<keyword evidence="10 16" id="KW-0227">DNA damage</keyword>
<feature type="domain" description="UmuC" evidence="17">
    <location>
        <begin position="7"/>
        <end position="185"/>
    </location>
</feature>
<dbReference type="Proteomes" id="UP000611723">
    <property type="component" value="Unassembled WGS sequence"/>
</dbReference>
<dbReference type="GO" id="GO:0009432">
    <property type="term" value="P:SOS response"/>
    <property type="evidence" value="ECO:0007669"/>
    <property type="project" value="TreeGrafter"/>
</dbReference>